<dbReference type="InterPro" id="IPR006665">
    <property type="entry name" value="OmpA-like"/>
</dbReference>
<dbReference type="PROSITE" id="PS51123">
    <property type="entry name" value="OMPA_2"/>
    <property type="match status" value="1"/>
</dbReference>
<feature type="chain" id="PRO_5004639809" description="OmpA-like domain-containing protein" evidence="2">
    <location>
        <begin position="22"/>
        <end position="329"/>
    </location>
</feature>
<keyword evidence="5" id="KW-1185">Reference proteome</keyword>
<dbReference type="STRING" id="1219077.VAZ01S_099_00070"/>
<comment type="caution">
    <text evidence="4">The sequence shown here is derived from an EMBL/GenBank/DDBJ whole genome shotgun (WGS) entry which is preliminary data.</text>
</comment>
<evidence type="ECO:0000313" key="5">
    <source>
        <dbReference type="Proteomes" id="UP000016567"/>
    </source>
</evidence>
<name>U3AXF6_9VIBR</name>
<dbReference type="eggNOG" id="ENOG5031MXG">
    <property type="taxonomic scope" value="Bacteria"/>
</dbReference>
<dbReference type="Gene3D" id="3.30.1330.60">
    <property type="entry name" value="OmpA-like domain"/>
    <property type="match status" value="1"/>
</dbReference>
<dbReference type="Proteomes" id="UP000016567">
    <property type="component" value="Unassembled WGS sequence"/>
</dbReference>
<gene>
    <name evidence="4" type="ORF">VAZ01S_099_00070</name>
</gene>
<evidence type="ECO:0000259" key="3">
    <source>
        <dbReference type="PROSITE" id="PS51123"/>
    </source>
</evidence>
<keyword evidence="1" id="KW-0472">Membrane</keyword>
<feature type="signal peptide" evidence="2">
    <location>
        <begin position="1"/>
        <end position="21"/>
    </location>
</feature>
<accession>U3AXF6</accession>
<organism evidence="4 5">
    <name type="scientific">Vibrio azureus NBRC 104587</name>
    <dbReference type="NCBI Taxonomy" id="1219077"/>
    <lineage>
        <taxon>Bacteria</taxon>
        <taxon>Pseudomonadati</taxon>
        <taxon>Pseudomonadota</taxon>
        <taxon>Gammaproteobacteria</taxon>
        <taxon>Vibrionales</taxon>
        <taxon>Vibrionaceae</taxon>
        <taxon>Vibrio</taxon>
    </lineage>
</organism>
<dbReference type="AlphaFoldDB" id="U3AXF6"/>
<sequence>MQEKKNLLLTLVLIVSFNTLANNEDQDESWVNTLTSNGLYFQVTGGGAFPFSNDSKDGKSLTSLKYNLGLSLQNMDIELGYRHFAVRDILDIGGVDVFTKHTWQLWSSGGLYAGAGGYVYQTEMDKTEKKPAWEKRAFSPYIAVGGYYELSEYIDVSLQLDSFFNVAGGDWKHRTDDKKTLNQVSLSLTLRPWDRTISPAQPITQVLPEPQEKAINLAELSPLYRYDEATLNNEMKALLKSLIVKINQLEHYEVVITGGADSKPRYMAHNIKLAETRAKIVADFLISHGIKARAIRLETAIVTTSEKQADAIDARKVEITVNGTERVSP</sequence>
<proteinExistence type="predicted"/>
<dbReference type="SUPFAM" id="SSF103088">
    <property type="entry name" value="OmpA-like"/>
    <property type="match status" value="1"/>
</dbReference>
<dbReference type="EMBL" id="BATL01000099">
    <property type="protein sequence ID" value="GAD77917.1"/>
    <property type="molecule type" value="Genomic_DNA"/>
</dbReference>
<reference evidence="4 5" key="1">
    <citation type="submission" date="2013-09" db="EMBL/GenBank/DDBJ databases">
        <title>Whole genome shotgun sequence of Vibrio azureus NBRC 104587.</title>
        <authorList>
            <person name="Isaki S."/>
            <person name="Hosoyama A."/>
            <person name="Numata M."/>
            <person name="Hashimoto M."/>
            <person name="Hosoyama Y."/>
            <person name="Tsuchikane K."/>
            <person name="Noguchi M."/>
            <person name="Hirakata S."/>
            <person name="Ichikawa N."/>
            <person name="Ohji S."/>
            <person name="Yamazoe A."/>
            <person name="Fujita N."/>
        </authorList>
    </citation>
    <scope>NUCLEOTIDE SEQUENCE [LARGE SCALE GENOMIC DNA]</scope>
    <source>
        <strain evidence="4 5">NBRC 104587</strain>
    </source>
</reference>
<feature type="domain" description="OmpA-like" evidence="3">
    <location>
        <begin position="211"/>
        <end position="325"/>
    </location>
</feature>
<dbReference type="RefSeq" id="WP_021711652.1">
    <property type="nucleotide sequence ID" value="NZ_BAOB01000366.1"/>
</dbReference>
<dbReference type="InterPro" id="IPR036737">
    <property type="entry name" value="OmpA-like_sf"/>
</dbReference>
<evidence type="ECO:0000256" key="2">
    <source>
        <dbReference type="SAM" id="SignalP"/>
    </source>
</evidence>
<evidence type="ECO:0000256" key="1">
    <source>
        <dbReference type="PROSITE-ProRule" id="PRU00473"/>
    </source>
</evidence>
<dbReference type="GO" id="GO:0016020">
    <property type="term" value="C:membrane"/>
    <property type="evidence" value="ECO:0007669"/>
    <property type="project" value="UniProtKB-UniRule"/>
</dbReference>
<dbReference type="Gene3D" id="2.40.160.20">
    <property type="match status" value="1"/>
</dbReference>
<dbReference type="Pfam" id="PF00691">
    <property type="entry name" value="OmpA"/>
    <property type="match status" value="1"/>
</dbReference>
<dbReference type="OrthoDB" id="5850485at2"/>
<keyword evidence="2" id="KW-0732">Signal</keyword>
<evidence type="ECO:0000313" key="4">
    <source>
        <dbReference type="EMBL" id="GAD77917.1"/>
    </source>
</evidence>
<protein>
    <recommendedName>
        <fullName evidence="3">OmpA-like domain-containing protein</fullName>
    </recommendedName>
</protein>